<proteinExistence type="predicted"/>
<accession>A0A7M7IQG7</accession>
<dbReference type="AlphaFoldDB" id="A0A7M7L593"/>
<dbReference type="GO" id="GO:0005096">
    <property type="term" value="F:GTPase activator activity"/>
    <property type="evidence" value="ECO:0007669"/>
    <property type="project" value="UniProtKB-KW"/>
</dbReference>
<dbReference type="PANTHER" id="PTHR15711">
    <property type="entry name" value="RAP GTPASE-ACTIVATING PROTEIN"/>
    <property type="match status" value="1"/>
</dbReference>
<evidence type="ECO:0000313" key="6">
    <source>
        <dbReference type="Proteomes" id="UP000005203"/>
    </source>
</evidence>
<accession>A0A7M7L593</accession>
<keyword evidence="1" id="KW-0343">GTPase activation</keyword>
<feature type="domain" description="CNH" evidence="4">
    <location>
        <begin position="577"/>
        <end position="937"/>
    </location>
</feature>
<dbReference type="OrthoDB" id="2499658at2759"/>
<dbReference type="PANTHER" id="PTHR15711:SF62">
    <property type="entry name" value="GTPASE-ACTIVATING RAP_RAN-GAP DOMAIN-LIKE PROTEIN 3"/>
    <property type="match status" value="1"/>
</dbReference>
<dbReference type="InterPro" id="IPR035974">
    <property type="entry name" value="Rap/Ran-GAP_sf"/>
</dbReference>
<evidence type="ECO:0000256" key="2">
    <source>
        <dbReference type="SAM" id="MobiDB-lite"/>
    </source>
</evidence>
<feature type="compositionally biased region" description="Polar residues" evidence="2">
    <location>
        <begin position="1023"/>
        <end position="1034"/>
    </location>
</feature>
<feature type="compositionally biased region" description="Low complexity" evidence="2">
    <location>
        <begin position="1045"/>
        <end position="1066"/>
    </location>
</feature>
<dbReference type="EnsemblMetazoa" id="XM_026441464">
    <property type="protein sequence ID" value="XP_026297249"/>
    <property type="gene ID" value="LOC413473"/>
</dbReference>
<sequence length="1066" mass="120255">MLCLDMKLVSRLRGVSLTSNSSTNVSPVSSLATSTSSTGVGIEKCKRSKGRRKSTGGGNGSSVTESDSEEETLPAAHEMMRRNRSRSVCVSALSSAQSRFLHRRASHHVSTTDAISRRGVLSRRYYGSVEMLPQIEQDGSDNGRRFRVENGDSLGEKEEMFGSPSTPILENPEYQTRWYFKYFLGKLHQNYVAADQERNPLFLSVVTSEVSDQSVPHYRVILWRKTGAQKISLPYSANKTMTIRQILSNFFGLEKLDKAPREIFSPEIQKDLLLLEEQEGSVNFKFGVIYAKKGQTTDDEMLSNEKGSPGFDKFLEILGERIRLKNWDKYRGGLDIKGDMTGKESYYTVYAGHEVMYHVSTMLPYSKDNPQQLERKRHIGNDIVNIVYTDDPNAIDSFNPNCIRSQFTHVFAVVSAEENDKGWRVAIYCDENVPLFGPSLPCPPVFEDPYTLREFLLVKLINGEKATFNTPTFAQKRERTLDALLRDMYQEHSQESKSNKGKSIEFSQSMLNRRALSDVVEAPGRRREETRAVEMVRVGQALKLEAIVRGLAPTSLATAGPLKPRPWEPRCIYPDFPHEVVCGDVWLDNKLILASENGTFLIEDSLSHRLIFDESVQIKQLDVVEQHGILLFRAGDKGKESNIYVFRLKEFENNTANRSAEVVLNDREDDQEYEDNGDEDDADDDADESEENDYDNFTRATAKFKPVIRRTHARVRPLAVRGRAHIKERRLPRARGCHLYAITMPGGSHLRMCAVVGRRLTVLQWKHNAAWTAWCSAADTDTVEGFLHLKDFNASETPSLVTIIENTDSINEWTLCCGIRHHFELISASGSTRILHIEGVPKPHLVAALDLCEDEEPELLLCYNNTCHFQKLLEENTAPTEFDFNWNSVPAAIACAFPYVIAFTNDTMEIRLIINGNLVHTIAMPNLNLITSKQDIFFATTAPEFLPGKCERIRLDSKPPDKEEPVSSPPPFAQSSSSRSNLQNNQSDWKPIRIYQIPLQTLSRSTLSNCSQRRCPSPGESEIISSAPPTTDKSFLSVEPHRALSRSCSSSPTPTPTTLIPPRFRK</sequence>
<dbReference type="EnsemblMetazoa" id="XM_026441463">
    <property type="protein sequence ID" value="XP_026297248"/>
    <property type="gene ID" value="LOC413473"/>
</dbReference>
<feature type="region of interest" description="Disordered" evidence="2">
    <location>
        <begin position="18"/>
        <end position="74"/>
    </location>
</feature>
<dbReference type="Proteomes" id="UP000005203">
    <property type="component" value="Linkage group LG6"/>
</dbReference>
<feature type="compositionally biased region" description="Low complexity" evidence="2">
    <location>
        <begin position="18"/>
        <end position="40"/>
    </location>
</feature>
<accession>A0A8B8H101</accession>
<evidence type="ECO:0000313" key="8">
    <source>
        <dbReference type="RefSeq" id="XP_026297248.1"/>
    </source>
</evidence>
<gene>
    <name evidence="5" type="primary">413473</name>
    <name evidence="7 8 9" type="synonym">LOC413473</name>
</gene>
<dbReference type="InterPro" id="IPR050989">
    <property type="entry name" value="Rap1_Ran_GAP"/>
</dbReference>
<keyword evidence="6" id="KW-1185">Reference proteome</keyword>
<dbReference type="RefSeq" id="XP_016768085.1">
    <property type="nucleotide sequence ID" value="XM_016912596.2"/>
</dbReference>
<dbReference type="GeneID" id="413473"/>
<dbReference type="Pfam" id="PF02145">
    <property type="entry name" value="Rap_GAP"/>
    <property type="match status" value="1"/>
</dbReference>
<feature type="compositionally biased region" description="Acidic residues" evidence="2">
    <location>
        <begin position="667"/>
        <end position="694"/>
    </location>
</feature>
<dbReference type="SUPFAM" id="SSF111347">
    <property type="entry name" value="Rap/Ran-GAP"/>
    <property type="match status" value="1"/>
</dbReference>
<dbReference type="GO" id="GO:0051056">
    <property type="term" value="P:regulation of small GTPase mediated signal transduction"/>
    <property type="evidence" value="ECO:0007669"/>
    <property type="project" value="InterPro"/>
</dbReference>
<dbReference type="EnsemblMetazoa" id="XM_016912596">
    <property type="protein sequence ID" value="XP_016768085"/>
    <property type="gene ID" value="LOC413473"/>
</dbReference>
<organism evidence="5">
    <name type="scientific">Apis mellifera</name>
    <name type="common">Honeybee</name>
    <dbReference type="NCBI Taxonomy" id="7460"/>
    <lineage>
        <taxon>Eukaryota</taxon>
        <taxon>Metazoa</taxon>
        <taxon>Ecdysozoa</taxon>
        <taxon>Arthropoda</taxon>
        <taxon>Hexapoda</taxon>
        <taxon>Insecta</taxon>
        <taxon>Pterygota</taxon>
        <taxon>Neoptera</taxon>
        <taxon>Endopterygota</taxon>
        <taxon>Hymenoptera</taxon>
        <taxon>Apocrita</taxon>
        <taxon>Aculeata</taxon>
        <taxon>Apoidea</taxon>
        <taxon>Anthophila</taxon>
        <taxon>Apidae</taxon>
        <taxon>Apis</taxon>
    </lineage>
</organism>
<dbReference type="Gene3D" id="3.40.50.11210">
    <property type="entry name" value="Rap/Ran-GAP"/>
    <property type="match status" value="1"/>
</dbReference>
<evidence type="ECO:0000313" key="7">
    <source>
        <dbReference type="RefSeq" id="XP_016768085.1"/>
    </source>
</evidence>
<dbReference type="Pfam" id="PF00780">
    <property type="entry name" value="CNH"/>
    <property type="match status" value="1"/>
</dbReference>
<dbReference type="InterPro" id="IPR000331">
    <property type="entry name" value="Rap/Ran_GAP_dom"/>
</dbReference>
<dbReference type="PROSITE" id="PS50219">
    <property type="entry name" value="CNH"/>
    <property type="match status" value="1"/>
</dbReference>
<feature type="region of interest" description="Disordered" evidence="2">
    <location>
        <begin position="954"/>
        <end position="985"/>
    </location>
</feature>
<evidence type="ECO:0000259" key="3">
    <source>
        <dbReference type="PROSITE" id="PS50085"/>
    </source>
</evidence>
<dbReference type="PROSITE" id="PS50085">
    <property type="entry name" value="RAPGAP"/>
    <property type="match status" value="1"/>
</dbReference>
<dbReference type="InterPro" id="IPR001180">
    <property type="entry name" value="CNH_dom"/>
</dbReference>
<protein>
    <submittedName>
        <fullName evidence="7 8">GTPase-activating Rap/Ran-GAP domain-like protein 3 isoform X1</fullName>
    </submittedName>
</protein>
<feature type="region of interest" description="Disordered" evidence="2">
    <location>
        <begin position="659"/>
        <end position="695"/>
    </location>
</feature>
<reference evidence="5" key="1">
    <citation type="submission" date="2021-01" db="UniProtKB">
        <authorList>
            <consortium name="EnsemblMetazoa"/>
        </authorList>
    </citation>
    <scope>IDENTIFICATION</scope>
    <source>
        <strain evidence="5">DH4</strain>
    </source>
</reference>
<dbReference type="FunFam" id="3.40.50.11210:FF:000001">
    <property type="entry name" value="Ral GTPase-activating protein subunit alpha-1 isoform 1"/>
    <property type="match status" value="1"/>
</dbReference>
<feature type="compositionally biased region" description="Basic and acidic residues" evidence="2">
    <location>
        <begin position="954"/>
        <end position="965"/>
    </location>
</feature>
<evidence type="ECO:0000313" key="5">
    <source>
        <dbReference type="EnsemblMetazoa" id="XP_026297248"/>
    </source>
</evidence>
<name>A0A7M7L593_APIME</name>
<evidence type="ECO:0000313" key="9">
    <source>
        <dbReference type="RefSeq" id="XP_026297249.1"/>
    </source>
</evidence>
<feature type="compositionally biased region" description="Low complexity" evidence="2">
    <location>
        <begin position="973"/>
        <end position="985"/>
    </location>
</feature>
<accession>A0A8B7KJJ9</accession>
<reference evidence="7 8" key="2">
    <citation type="submission" date="2025-04" db="UniProtKB">
        <authorList>
            <consortium name="RefSeq"/>
        </authorList>
    </citation>
    <scope>IDENTIFICATION</scope>
    <source>
        <strain evidence="7 8">DH4</strain>
        <tissue evidence="7 8">Whole body</tissue>
    </source>
</reference>
<dbReference type="RefSeq" id="XP_026297248.1">
    <property type="nucleotide sequence ID" value="XM_026441463.1"/>
</dbReference>
<dbReference type="Pfam" id="PF21022">
    <property type="entry name" value="Rap-GAP_dimer"/>
    <property type="match status" value="1"/>
</dbReference>
<evidence type="ECO:0000259" key="4">
    <source>
        <dbReference type="PROSITE" id="PS50219"/>
    </source>
</evidence>
<evidence type="ECO:0000256" key="1">
    <source>
        <dbReference type="ARBA" id="ARBA00022468"/>
    </source>
</evidence>
<dbReference type="RefSeq" id="XP_026297249.1">
    <property type="nucleotide sequence ID" value="XM_026441464.1"/>
</dbReference>
<feature type="region of interest" description="Disordered" evidence="2">
    <location>
        <begin position="1008"/>
        <end position="1066"/>
    </location>
</feature>
<feature type="domain" description="Rap-GAP" evidence="3">
    <location>
        <begin position="272"/>
        <end position="488"/>
    </location>
</feature>